<dbReference type="SUPFAM" id="SSF56300">
    <property type="entry name" value="Metallo-dependent phosphatases"/>
    <property type="match status" value="1"/>
</dbReference>
<protein>
    <recommendedName>
        <fullName evidence="2">Calcineurin-like phosphoesterase domain-containing protein</fullName>
    </recommendedName>
</protein>
<evidence type="ECO:0000313" key="3">
    <source>
        <dbReference type="EMBL" id="MDR6223479.1"/>
    </source>
</evidence>
<gene>
    <name evidence="3" type="ORF">J2750_001949</name>
</gene>
<dbReference type="PANTHER" id="PTHR43143">
    <property type="entry name" value="METALLOPHOSPHOESTERASE, CALCINEURIN SUPERFAMILY"/>
    <property type="match status" value="1"/>
</dbReference>
<dbReference type="Pfam" id="PF00149">
    <property type="entry name" value="Metallophos"/>
    <property type="match status" value="1"/>
</dbReference>
<organism evidence="3 4">
    <name type="scientific">Methanococcoides alaskense</name>
    <dbReference type="NCBI Taxonomy" id="325778"/>
    <lineage>
        <taxon>Archaea</taxon>
        <taxon>Methanobacteriati</taxon>
        <taxon>Methanobacteriota</taxon>
        <taxon>Stenosarchaea group</taxon>
        <taxon>Methanomicrobia</taxon>
        <taxon>Methanosarcinales</taxon>
        <taxon>Methanosarcinaceae</taxon>
        <taxon>Methanococcoides</taxon>
    </lineage>
</organism>
<dbReference type="RefSeq" id="WP_309740792.1">
    <property type="nucleotide sequence ID" value="NZ_JAVDQI010000008.1"/>
</dbReference>
<evidence type="ECO:0000256" key="1">
    <source>
        <dbReference type="SAM" id="Phobius"/>
    </source>
</evidence>
<name>A0AA90U1B3_9EURY</name>
<feature type="domain" description="Calcineurin-like phosphoesterase" evidence="2">
    <location>
        <begin position="72"/>
        <end position="259"/>
    </location>
</feature>
<keyword evidence="1" id="KW-0472">Membrane</keyword>
<evidence type="ECO:0000259" key="2">
    <source>
        <dbReference type="Pfam" id="PF00149"/>
    </source>
</evidence>
<keyword evidence="4" id="KW-1185">Reference proteome</keyword>
<sequence length="345" mass="39353">MKINSSFAATLFVLSLLITVSVIWVYSQNPIGVEEEETWTFAVFCDTRGDNNNTSGKTCTNDFVVKAIAEAIVMDGCELVLVPGDMVNGYWMNGSTSYDKQFENWKTAIDPLYEAGIEVYTVRGNHEYGNANNYDVYPYDLDHDPALENAYIMAFSGDNPDNGPEGEKDLTYSFTHKNAFFMGLDEYASPHSHRVDQEWVDSQLVNNSKSYVFVFGHEPAFKLNHKDCLETYPEDRDEFWNSIGNAGCQVYFCGHDHSYNRARIQDDFGNEIYQMVVGSCGAPFKEWNISEYNESSRFKLKYHNQIDYGYTLVTVDSDTVKVEWKAWNMSGAPTWVTKDSILLYT</sequence>
<dbReference type="EMBL" id="JAVDQI010000008">
    <property type="protein sequence ID" value="MDR6223479.1"/>
    <property type="molecule type" value="Genomic_DNA"/>
</dbReference>
<proteinExistence type="predicted"/>
<dbReference type="Gene3D" id="3.60.21.10">
    <property type="match status" value="1"/>
</dbReference>
<dbReference type="InterPro" id="IPR051918">
    <property type="entry name" value="STPP_CPPED1"/>
</dbReference>
<dbReference type="InterPro" id="IPR004843">
    <property type="entry name" value="Calcineurin-like_PHP"/>
</dbReference>
<feature type="transmembrane region" description="Helical" evidence="1">
    <location>
        <begin position="7"/>
        <end position="26"/>
    </location>
</feature>
<comment type="caution">
    <text evidence="3">The sequence shown here is derived from an EMBL/GenBank/DDBJ whole genome shotgun (WGS) entry which is preliminary data.</text>
</comment>
<keyword evidence="1" id="KW-0812">Transmembrane</keyword>
<dbReference type="PANTHER" id="PTHR43143:SF1">
    <property type="entry name" value="SERINE_THREONINE-PROTEIN PHOSPHATASE CPPED1"/>
    <property type="match status" value="1"/>
</dbReference>
<evidence type="ECO:0000313" key="4">
    <source>
        <dbReference type="Proteomes" id="UP001185015"/>
    </source>
</evidence>
<keyword evidence="1" id="KW-1133">Transmembrane helix</keyword>
<reference evidence="3 4" key="1">
    <citation type="submission" date="2023-07" db="EMBL/GenBank/DDBJ databases">
        <title>Genomic Encyclopedia of Type Strains, Phase IV (KMG-IV): sequencing the most valuable type-strain genomes for metagenomic binning, comparative biology and taxonomic classification.</title>
        <authorList>
            <person name="Goeker M."/>
        </authorList>
    </citation>
    <scope>NUCLEOTIDE SEQUENCE [LARGE SCALE GENOMIC DNA]</scope>
    <source>
        <strain evidence="3 4">DSM 17273</strain>
    </source>
</reference>
<dbReference type="AlphaFoldDB" id="A0AA90U1B3"/>
<accession>A0AA90U1B3</accession>
<dbReference type="InterPro" id="IPR029052">
    <property type="entry name" value="Metallo-depent_PP-like"/>
</dbReference>
<dbReference type="GO" id="GO:0016787">
    <property type="term" value="F:hydrolase activity"/>
    <property type="evidence" value="ECO:0007669"/>
    <property type="project" value="InterPro"/>
</dbReference>
<dbReference type="Proteomes" id="UP001185015">
    <property type="component" value="Unassembled WGS sequence"/>
</dbReference>